<keyword evidence="8" id="KW-1185">Reference proteome</keyword>
<evidence type="ECO:0000256" key="2">
    <source>
        <dbReference type="ARBA" id="ARBA00006914"/>
    </source>
</evidence>
<dbReference type="OrthoDB" id="27435at2759"/>
<dbReference type="GO" id="GO:1990275">
    <property type="term" value="F:preribosome binding"/>
    <property type="evidence" value="ECO:0007669"/>
    <property type="project" value="TreeGrafter"/>
</dbReference>
<dbReference type="OMA" id="NMSHCNF"/>
<dbReference type="InterPro" id="IPR003593">
    <property type="entry name" value="AAA+_ATPase"/>
</dbReference>
<dbReference type="SMART" id="SM00382">
    <property type="entry name" value="AAA"/>
    <property type="match status" value="2"/>
</dbReference>
<dbReference type="SUPFAM" id="SSF52540">
    <property type="entry name" value="P-loop containing nucleoside triphosphate hydrolases"/>
    <property type="match status" value="2"/>
</dbReference>
<feature type="domain" description="AAA+ ATPase" evidence="6">
    <location>
        <begin position="66"/>
        <end position="175"/>
    </location>
</feature>
<dbReference type="GO" id="GO:0042254">
    <property type="term" value="P:ribosome biogenesis"/>
    <property type="evidence" value="ECO:0007669"/>
    <property type="project" value="TreeGrafter"/>
</dbReference>
<dbReference type="InterPro" id="IPR003959">
    <property type="entry name" value="ATPase_AAA_core"/>
</dbReference>
<reference evidence="8" key="2">
    <citation type="submission" date="2015-07" db="EMBL/GenBank/DDBJ databases">
        <title>Contrasting host-pathogen interactions and genome evolution in two generalist and specialist microsporidian pathogens of mosquitoes.</title>
        <authorList>
            <consortium name="The Broad Institute Genomics Platform"/>
            <consortium name="The Broad Institute Genome Sequencing Center for Infectious Disease"/>
            <person name="Cuomo C.A."/>
            <person name="Sanscrainte N.D."/>
            <person name="Goldberg J.M."/>
            <person name="Heiman D."/>
            <person name="Young S."/>
            <person name="Zeng Q."/>
            <person name="Becnel J.J."/>
            <person name="Birren B.W."/>
        </authorList>
    </citation>
    <scope>NUCLEOTIDE SEQUENCE [LARGE SCALE GENOMIC DNA]</scope>
    <source>
        <strain evidence="8">USNM 41457</strain>
    </source>
</reference>
<dbReference type="PANTHER" id="PTHR23077">
    <property type="entry name" value="AAA-FAMILY ATPASE"/>
    <property type="match status" value="1"/>
</dbReference>
<dbReference type="FunFam" id="3.40.50.300:FF:000567">
    <property type="entry name" value="ATPase, AAA family protein"/>
    <property type="match status" value="1"/>
</dbReference>
<evidence type="ECO:0000256" key="4">
    <source>
        <dbReference type="ARBA" id="ARBA00022741"/>
    </source>
</evidence>
<name>J8ZZB3_EDHAE</name>
<dbReference type="AlphaFoldDB" id="J8ZZB3"/>
<comment type="similarity">
    <text evidence="2">Belongs to the AAA ATPase family.</text>
</comment>
<keyword evidence="3" id="KW-0963">Cytoplasm</keyword>
<evidence type="ECO:0000313" key="8">
    <source>
        <dbReference type="Proteomes" id="UP000003163"/>
    </source>
</evidence>
<dbReference type="InterPro" id="IPR027417">
    <property type="entry name" value="P-loop_NTPase"/>
</dbReference>
<feature type="domain" description="AAA+ ATPase" evidence="6">
    <location>
        <begin position="292"/>
        <end position="426"/>
    </location>
</feature>
<accession>J8ZZB3</accession>
<evidence type="ECO:0000256" key="3">
    <source>
        <dbReference type="ARBA" id="ARBA00022490"/>
    </source>
</evidence>
<dbReference type="GO" id="GO:0003723">
    <property type="term" value="F:RNA binding"/>
    <property type="evidence" value="ECO:0007669"/>
    <property type="project" value="TreeGrafter"/>
</dbReference>
<dbReference type="Gene3D" id="3.40.50.300">
    <property type="entry name" value="P-loop containing nucleotide triphosphate hydrolases"/>
    <property type="match status" value="2"/>
</dbReference>
<dbReference type="STRING" id="1003232.J8ZZB3"/>
<dbReference type="VEuPathDB" id="MicrosporidiaDB:EDEG_00893"/>
<evidence type="ECO:0000313" key="7">
    <source>
        <dbReference type="EMBL" id="EJW05013.1"/>
    </source>
</evidence>
<organism evidence="7 8">
    <name type="scientific">Edhazardia aedis (strain USNM 41457)</name>
    <name type="common">Microsporidian parasite</name>
    <dbReference type="NCBI Taxonomy" id="1003232"/>
    <lineage>
        <taxon>Eukaryota</taxon>
        <taxon>Fungi</taxon>
        <taxon>Fungi incertae sedis</taxon>
        <taxon>Microsporidia</taxon>
        <taxon>Edhazardia</taxon>
    </lineage>
</organism>
<dbReference type="Gene3D" id="1.10.8.60">
    <property type="match status" value="2"/>
</dbReference>
<keyword evidence="4" id="KW-0547">Nucleotide-binding</keyword>
<dbReference type="PANTHER" id="PTHR23077:SF171">
    <property type="entry name" value="NUCLEAR VALOSIN-CONTAINING PROTEIN-LIKE"/>
    <property type="match status" value="1"/>
</dbReference>
<dbReference type="GO" id="GO:0005524">
    <property type="term" value="F:ATP binding"/>
    <property type="evidence" value="ECO:0007669"/>
    <property type="project" value="UniProtKB-KW"/>
</dbReference>
<dbReference type="InterPro" id="IPR050168">
    <property type="entry name" value="AAA_ATPase_domain"/>
</dbReference>
<dbReference type="Proteomes" id="UP000003163">
    <property type="component" value="Unassembled WGS sequence"/>
</dbReference>
<reference evidence="7 8" key="1">
    <citation type="submission" date="2011-08" db="EMBL/GenBank/DDBJ databases">
        <authorList>
            <person name="Liu Z.J."/>
            <person name="Shi F.L."/>
            <person name="Lu J.Q."/>
            <person name="Li M."/>
            <person name="Wang Z.L."/>
        </authorList>
    </citation>
    <scope>NUCLEOTIDE SEQUENCE [LARGE SCALE GENOMIC DNA]</scope>
    <source>
        <strain evidence="7 8">USNM 41457</strain>
    </source>
</reference>
<dbReference type="GO" id="GO:0005634">
    <property type="term" value="C:nucleus"/>
    <property type="evidence" value="ECO:0007669"/>
    <property type="project" value="TreeGrafter"/>
</dbReference>
<dbReference type="PROSITE" id="PS00675">
    <property type="entry name" value="SIGMA54_INTERACT_1"/>
    <property type="match status" value="1"/>
</dbReference>
<proteinExistence type="inferred from homology"/>
<dbReference type="GO" id="GO:0016887">
    <property type="term" value="F:ATP hydrolysis activity"/>
    <property type="evidence" value="ECO:0007669"/>
    <property type="project" value="InterPro"/>
</dbReference>
<keyword evidence="5" id="KW-0067">ATP-binding</keyword>
<evidence type="ECO:0000256" key="5">
    <source>
        <dbReference type="ARBA" id="ARBA00022840"/>
    </source>
</evidence>
<dbReference type="InterPro" id="IPR025662">
    <property type="entry name" value="Sigma_54_int_dom_ATP-bd_1"/>
</dbReference>
<evidence type="ECO:0000256" key="1">
    <source>
        <dbReference type="ARBA" id="ARBA00004496"/>
    </source>
</evidence>
<dbReference type="GO" id="GO:0005737">
    <property type="term" value="C:cytoplasm"/>
    <property type="evidence" value="ECO:0007669"/>
    <property type="project" value="UniProtKB-SubCell"/>
</dbReference>
<protein>
    <recommendedName>
        <fullName evidence="6">AAA+ ATPase domain-containing protein</fullName>
    </recommendedName>
</protein>
<dbReference type="InParanoid" id="J8ZZB3"/>
<dbReference type="Pfam" id="PF00004">
    <property type="entry name" value="AAA"/>
    <property type="match status" value="1"/>
</dbReference>
<dbReference type="EMBL" id="AFBI03000011">
    <property type="protein sequence ID" value="EJW05013.1"/>
    <property type="molecule type" value="Genomic_DNA"/>
</dbReference>
<comment type="subcellular location">
    <subcellularLocation>
        <location evidence="1">Cytoplasm</location>
    </subcellularLocation>
</comment>
<dbReference type="HOGENOM" id="CLU_000688_8_3_1"/>
<comment type="caution">
    <text evidence="7">The sequence shown here is derived from an EMBL/GenBank/DDBJ whole genome shotgun (WGS) entry which is preliminary data.</text>
</comment>
<gene>
    <name evidence="7" type="ORF">EDEG_00893</name>
</gene>
<evidence type="ECO:0000259" key="6">
    <source>
        <dbReference type="SMART" id="SM00382"/>
    </source>
</evidence>
<sequence>MFNQEQKTANVCLSSKIAAHYASKSLKTSQNNEEIPCFDILPGIDTIRNDLIKFAVNPIINPQKIYSNKLVIRGDSGSGKLFLVKSICKQYDLVLLQTKAKDLYDCLIKAKMSGKCIVLITDLDQNEDNELIYNICRTLQNITTYFFIAKTSKKLNKRLMKFGLFENEIVMNYPNVGERKQIIEFLLKNFNCNEFLEDELQLESVVNLITSKTHGYLPSDISILCRRVLIECSYNLMKLNTTNIANLLPHNNTEKITLDSIGGLENIKKELINNIVLPLKHPEKYKKFNIKLPSGILLYGPPGCGKTMLAKALANITNSHFISIKGPELLCKYVGETERKLRDLFELAKTKQPSIIFFDEIDSICNLRGKNENSDRIINQLLTLMDGFECRGDIYFIGATNRIDQVDDAFLRFGRFDRAIEIDLPNKFERLEIFNKYAKNICIDNFDFMTIDTEGFTGADIASIVKNAIIEFVQSNIENENHIIDGKYFIEAYKKIMSKN</sequence>